<evidence type="ECO:0000313" key="2">
    <source>
        <dbReference type="Proteomes" id="UP000479710"/>
    </source>
</evidence>
<evidence type="ECO:0000313" key="1">
    <source>
        <dbReference type="EMBL" id="KAF0923986.1"/>
    </source>
</evidence>
<dbReference type="Proteomes" id="UP000479710">
    <property type="component" value="Unassembled WGS sequence"/>
</dbReference>
<name>A0A6G1EHB5_9ORYZ</name>
<sequence>MALSSSCIPPSLKGSLSLHTLSIANFNGQRKKLYTAIVCKASLLRLSNNVGTIFVTRKTSVRYIDTRRLPFTYLCEPEGLYMMLAYPS</sequence>
<organism evidence="1 2">
    <name type="scientific">Oryza meyeriana var. granulata</name>
    <dbReference type="NCBI Taxonomy" id="110450"/>
    <lineage>
        <taxon>Eukaryota</taxon>
        <taxon>Viridiplantae</taxon>
        <taxon>Streptophyta</taxon>
        <taxon>Embryophyta</taxon>
        <taxon>Tracheophyta</taxon>
        <taxon>Spermatophyta</taxon>
        <taxon>Magnoliopsida</taxon>
        <taxon>Liliopsida</taxon>
        <taxon>Poales</taxon>
        <taxon>Poaceae</taxon>
        <taxon>BOP clade</taxon>
        <taxon>Oryzoideae</taxon>
        <taxon>Oryzeae</taxon>
        <taxon>Oryzinae</taxon>
        <taxon>Oryza</taxon>
        <taxon>Oryza meyeriana</taxon>
    </lineage>
</organism>
<gene>
    <name evidence="1" type="ORF">E2562_008336</name>
</gene>
<reference evidence="1 2" key="1">
    <citation type="submission" date="2019-11" db="EMBL/GenBank/DDBJ databases">
        <title>Whole genome sequence of Oryza granulata.</title>
        <authorList>
            <person name="Li W."/>
        </authorList>
    </citation>
    <scope>NUCLEOTIDE SEQUENCE [LARGE SCALE GENOMIC DNA]</scope>
    <source>
        <strain evidence="2">cv. Menghai</strain>
        <tissue evidence="1">Leaf</tissue>
    </source>
</reference>
<keyword evidence="2" id="KW-1185">Reference proteome</keyword>
<comment type="caution">
    <text evidence="1">The sequence shown here is derived from an EMBL/GenBank/DDBJ whole genome shotgun (WGS) entry which is preliminary data.</text>
</comment>
<dbReference type="AlphaFoldDB" id="A0A6G1EHB5"/>
<proteinExistence type="predicted"/>
<protein>
    <submittedName>
        <fullName evidence="1">Uncharacterized protein</fullName>
    </submittedName>
</protein>
<dbReference type="EMBL" id="SPHZ02000003">
    <property type="protein sequence ID" value="KAF0923986.1"/>
    <property type="molecule type" value="Genomic_DNA"/>
</dbReference>
<accession>A0A6G1EHB5</accession>